<evidence type="ECO:0000256" key="1">
    <source>
        <dbReference type="SAM" id="MobiDB-lite"/>
    </source>
</evidence>
<feature type="compositionally biased region" description="Polar residues" evidence="1">
    <location>
        <begin position="13"/>
        <end position="22"/>
    </location>
</feature>
<protein>
    <submittedName>
        <fullName evidence="2">Uncharacterized protein</fullName>
    </submittedName>
</protein>
<feature type="region of interest" description="Disordered" evidence="1">
    <location>
        <begin position="1"/>
        <end position="22"/>
    </location>
</feature>
<sequence length="108" mass="12166">MSTSHSHQRGPNGFNNFIQANPMSDATNTDRHFFSFIASISQLEDAKIAFSSGVSHDVTSYSIDRDDQRTMLQIFTKPVSDMPTIFIEIIQRLGCILKDDEGKMHQKA</sequence>
<dbReference type="Proteomes" id="UP001157418">
    <property type="component" value="Unassembled WGS sequence"/>
</dbReference>
<dbReference type="SUPFAM" id="SSF54593">
    <property type="entry name" value="Glyoxalase/Bleomycin resistance protein/Dihydroxybiphenyl dioxygenase"/>
    <property type="match status" value="1"/>
</dbReference>
<dbReference type="Gene3D" id="3.10.180.10">
    <property type="entry name" value="2,3-Dihydroxybiphenyl 1,2-Dioxygenase, domain 1"/>
    <property type="match status" value="1"/>
</dbReference>
<evidence type="ECO:0000313" key="2">
    <source>
        <dbReference type="EMBL" id="CAH1434610.1"/>
    </source>
</evidence>
<comment type="caution">
    <text evidence="2">The sequence shown here is derived from an EMBL/GenBank/DDBJ whole genome shotgun (WGS) entry which is preliminary data.</text>
</comment>
<dbReference type="AlphaFoldDB" id="A0AAU9ND51"/>
<dbReference type="InterPro" id="IPR029068">
    <property type="entry name" value="Glyas_Bleomycin-R_OHBP_Dase"/>
</dbReference>
<name>A0AAU9ND51_9ASTR</name>
<keyword evidence="3" id="KW-1185">Reference proteome</keyword>
<organism evidence="2 3">
    <name type="scientific">Lactuca virosa</name>
    <dbReference type="NCBI Taxonomy" id="75947"/>
    <lineage>
        <taxon>Eukaryota</taxon>
        <taxon>Viridiplantae</taxon>
        <taxon>Streptophyta</taxon>
        <taxon>Embryophyta</taxon>
        <taxon>Tracheophyta</taxon>
        <taxon>Spermatophyta</taxon>
        <taxon>Magnoliopsida</taxon>
        <taxon>eudicotyledons</taxon>
        <taxon>Gunneridae</taxon>
        <taxon>Pentapetalae</taxon>
        <taxon>asterids</taxon>
        <taxon>campanulids</taxon>
        <taxon>Asterales</taxon>
        <taxon>Asteraceae</taxon>
        <taxon>Cichorioideae</taxon>
        <taxon>Cichorieae</taxon>
        <taxon>Lactucinae</taxon>
        <taxon>Lactuca</taxon>
    </lineage>
</organism>
<proteinExistence type="predicted"/>
<reference evidence="2 3" key="1">
    <citation type="submission" date="2022-01" db="EMBL/GenBank/DDBJ databases">
        <authorList>
            <person name="Xiong W."/>
            <person name="Schranz E."/>
        </authorList>
    </citation>
    <scope>NUCLEOTIDE SEQUENCE [LARGE SCALE GENOMIC DNA]</scope>
</reference>
<gene>
    <name evidence="2" type="ORF">LVIROSA_LOCUS21117</name>
</gene>
<accession>A0AAU9ND51</accession>
<evidence type="ECO:0000313" key="3">
    <source>
        <dbReference type="Proteomes" id="UP001157418"/>
    </source>
</evidence>
<dbReference type="EMBL" id="CAKMRJ010003732">
    <property type="protein sequence ID" value="CAH1434610.1"/>
    <property type="molecule type" value="Genomic_DNA"/>
</dbReference>